<evidence type="ECO:0000259" key="3">
    <source>
        <dbReference type="Pfam" id="PF05065"/>
    </source>
</evidence>
<comment type="subcellular location">
    <subcellularLocation>
        <location evidence="1">Virion</location>
    </subcellularLocation>
</comment>
<dbReference type="InterPro" id="IPR054612">
    <property type="entry name" value="Phage_capsid-like_C"/>
</dbReference>
<accession>A0A8S5Q6Z3</accession>
<reference evidence="4" key="1">
    <citation type="journal article" date="2021" name="Proc. Natl. Acad. Sci. U.S.A.">
        <title>A Catalog of Tens of Thousands of Viruses from Human Metagenomes Reveals Hidden Associations with Chronic Diseases.</title>
        <authorList>
            <person name="Tisza M.J."/>
            <person name="Buck C.B."/>
        </authorList>
    </citation>
    <scope>NUCLEOTIDE SEQUENCE</scope>
    <source>
        <strain evidence="4">CtShp28</strain>
    </source>
</reference>
<dbReference type="Pfam" id="PF05065">
    <property type="entry name" value="Phage_capsid"/>
    <property type="match status" value="1"/>
</dbReference>
<evidence type="ECO:0000313" key="4">
    <source>
        <dbReference type="EMBL" id="DAE14555.1"/>
    </source>
</evidence>
<dbReference type="SUPFAM" id="SSF56563">
    <property type="entry name" value="Major capsid protein gp5"/>
    <property type="match status" value="1"/>
</dbReference>
<dbReference type="GO" id="GO:0044423">
    <property type="term" value="C:virion component"/>
    <property type="evidence" value="ECO:0007669"/>
    <property type="project" value="UniProtKB-KW"/>
</dbReference>
<feature type="domain" description="Phage capsid-like C-terminal" evidence="3">
    <location>
        <begin position="97"/>
        <end position="242"/>
    </location>
</feature>
<organism evidence="4">
    <name type="scientific">Siphoviridae sp. ctShp28</name>
    <dbReference type="NCBI Taxonomy" id="2825512"/>
    <lineage>
        <taxon>Viruses</taxon>
        <taxon>Duplodnaviria</taxon>
        <taxon>Heunggongvirae</taxon>
        <taxon>Uroviricota</taxon>
        <taxon>Caudoviricetes</taxon>
    </lineage>
</organism>
<name>A0A8S5Q6Z3_9CAUD</name>
<sequence length="383" mass="41993">MNLDAINGAKSQMTEAIQKGDTSAFIDKAFETMSTQIQESVTNSVLEKYEEYKAITDTAVLESRGIHALTSEETKFYETLVSMAKGEAGLTNTPVALPVTTSNRVFDELKVAHPLLQKINFVDSKGLTEWILAEDLDYAGAWGDLNDEIATGAKAAFTKIEFSQFKLSTWIPVPITMIELGLTWLDQFVVEYLAEIIARKLEDAIVNGDGQNKPVGMIKTVNVKSQTRPAVDKETTDYTLTDLSTSTIGKIAAALTNGGKRTVGVIDMIVNPVDYWEKVYPALFYTNQNGQVVKSNVPINVIESCAVASGKAVFGVCENYFATIGFGKNGKIQYSDHFKFLSDVRTYKARCVAYGTPKDDVSFIYADISGLVEAAMPTRAQKK</sequence>
<protein>
    <submittedName>
        <fullName evidence="4">Major capsid protein</fullName>
    </submittedName>
</protein>
<keyword evidence="2" id="KW-0946">Virion</keyword>
<dbReference type="Gene3D" id="3.30.2400.10">
    <property type="entry name" value="Major capsid protein gp5"/>
    <property type="match status" value="1"/>
</dbReference>
<proteinExistence type="predicted"/>
<evidence type="ECO:0000256" key="2">
    <source>
        <dbReference type="ARBA" id="ARBA00022844"/>
    </source>
</evidence>
<dbReference type="InterPro" id="IPR024455">
    <property type="entry name" value="Phage_capsid"/>
</dbReference>
<dbReference type="NCBIfam" id="TIGR01554">
    <property type="entry name" value="major_cap_HK97"/>
    <property type="match status" value="1"/>
</dbReference>
<evidence type="ECO:0000256" key="1">
    <source>
        <dbReference type="ARBA" id="ARBA00004328"/>
    </source>
</evidence>
<dbReference type="EMBL" id="BK015586">
    <property type="protein sequence ID" value="DAE14555.1"/>
    <property type="molecule type" value="Genomic_DNA"/>
</dbReference>